<evidence type="ECO:0000256" key="12">
    <source>
        <dbReference type="PROSITE-ProRule" id="PRU00094"/>
    </source>
</evidence>
<comment type="caution">
    <text evidence="18">The sequence shown here is derived from an EMBL/GenBank/DDBJ whole genome shotgun (WGS) entry which is preliminary data.</text>
</comment>
<evidence type="ECO:0000256" key="11">
    <source>
        <dbReference type="ARBA" id="ARBA00023242"/>
    </source>
</evidence>
<evidence type="ECO:0000256" key="2">
    <source>
        <dbReference type="ARBA" id="ARBA00004123"/>
    </source>
</evidence>
<dbReference type="InterPro" id="IPR000679">
    <property type="entry name" value="Znf_GATA"/>
</dbReference>
<evidence type="ECO:0000256" key="5">
    <source>
        <dbReference type="ARBA" id="ARBA00022771"/>
    </source>
</evidence>
<comment type="similarity">
    <text evidence="3">Belongs to the type IV zinc-finger family. Class C subfamily.</text>
</comment>
<dbReference type="PROSITE" id="PS51320">
    <property type="entry name" value="TIFY"/>
    <property type="match status" value="1"/>
</dbReference>
<feature type="region of interest" description="Disordered" evidence="14">
    <location>
        <begin position="290"/>
        <end position="309"/>
    </location>
</feature>
<evidence type="ECO:0000259" key="15">
    <source>
        <dbReference type="PROSITE" id="PS50114"/>
    </source>
</evidence>
<dbReference type="InterPro" id="IPR010402">
    <property type="entry name" value="CCT_domain"/>
</dbReference>
<keyword evidence="11 13" id="KW-0539">Nucleus</keyword>
<evidence type="ECO:0000256" key="4">
    <source>
        <dbReference type="ARBA" id="ARBA00022723"/>
    </source>
</evidence>
<dbReference type="GO" id="GO:0043565">
    <property type="term" value="F:sequence-specific DNA binding"/>
    <property type="evidence" value="ECO:0007669"/>
    <property type="project" value="InterPro"/>
</dbReference>
<evidence type="ECO:0000256" key="10">
    <source>
        <dbReference type="ARBA" id="ARBA00023163"/>
    </source>
</evidence>
<evidence type="ECO:0000256" key="14">
    <source>
        <dbReference type="SAM" id="MobiDB-lite"/>
    </source>
</evidence>
<keyword evidence="5 12" id="KW-0863">Zinc-finger</keyword>
<dbReference type="Proteomes" id="UP000283530">
    <property type="component" value="Unassembled WGS sequence"/>
</dbReference>
<sequence length="328" mass="35583">MSQTNFQPLIPSGPPQDDQNQNQFSQAAVIGGFMAPVAGDRGDVLTAAPVAGLGVGAAVDVEDFDGSNQTVNLQGAGVGPLVITYNESVFRFPSIEPEKVQAVLLLLGGRVMPSTVPSVVGSRHLKSMEKDAQRLSNASVRQASLNRFREKRKERCFDKKIRYDVRQEVALRMQRKNGQFAPKETTEEVVSASSGFNSSESLRENTRQITECQHCGTSLAFSPMTRRGPSGPATLCNACGLTWANKGIMRDLSKASTMEIQNPSADTKAQDLDNFWAEFSEALANDNRRSSVNATPIEQRSSAINSNKGNSNQASKYAFLYATPSNQL</sequence>
<dbReference type="PANTHER" id="PTHR46125:SF24">
    <property type="entry name" value="GATA TRANSCRIPTION FACTOR 18"/>
    <property type="match status" value="1"/>
</dbReference>
<keyword evidence="4" id="KW-0479">Metal-binding</keyword>
<reference evidence="18 19" key="1">
    <citation type="journal article" date="2019" name="Nat. Plants">
        <title>Stout camphor tree genome fills gaps in understanding of flowering plant genome evolution.</title>
        <authorList>
            <person name="Chaw S.M."/>
            <person name="Liu Y.C."/>
            <person name="Wu Y.W."/>
            <person name="Wang H.Y."/>
            <person name="Lin C.I."/>
            <person name="Wu C.S."/>
            <person name="Ke H.M."/>
            <person name="Chang L.Y."/>
            <person name="Hsu C.Y."/>
            <person name="Yang H.T."/>
            <person name="Sudianto E."/>
            <person name="Hsu M.H."/>
            <person name="Wu K.P."/>
            <person name="Wang L.N."/>
            <person name="Leebens-Mack J.H."/>
            <person name="Tsai I.J."/>
        </authorList>
    </citation>
    <scope>NUCLEOTIDE SEQUENCE [LARGE SCALE GENOMIC DNA]</scope>
    <source>
        <strain evidence="19">cv. Chaw 1501</strain>
        <tissue evidence="18">Young leaves</tissue>
    </source>
</reference>
<feature type="domain" description="CCT" evidence="16">
    <location>
        <begin position="141"/>
        <end position="183"/>
    </location>
</feature>
<protein>
    <submittedName>
        <fullName evidence="18">GATA transcription factor 28</fullName>
    </submittedName>
</protein>
<gene>
    <name evidence="18" type="ORF">CKAN_00244600</name>
</gene>
<evidence type="ECO:0000256" key="6">
    <source>
        <dbReference type="ARBA" id="ARBA00022833"/>
    </source>
</evidence>
<keyword evidence="19" id="KW-1185">Reference proteome</keyword>
<dbReference type="Gene3D" id="3.30.50.10">
    <property type="entry name" value="Erythroid Transcription Factor GATA-1, subunit A"/>
    <property type="match status" value="1"/>
</dbReference>
<dbReference type="PROSITE" id="PS50114">
    <property type="entry name" value="GATA_ZN_FINGER_2"/>
    <property type="match status" value="1"/>
</dbReference>
<evidence type="ECO:0000256" key="8">
    <source>
        <dbReference type="ARBA" id="ARBA00023125"/>
    </source>
</evidence>
<comment type="subcellular location">
    <subcellularLocation>
        <location evidence="2 13">Nucleus</location>
    </subcellularLocation>
</comment>
<feature type="domain" description="GATA-type" evidence="15">
    <location>
        <begin position="206"/>
        <end position="263"/>
    </location>
</feature>
<dbReference type="CDD" id="cd00202">
    <property type="entry name" value="ZnF_GATA"/>
    <property type="match status" value="1"/>
</dbReference>
<name>A0A3S3PVA6_9MAGN</name>
<evidence type="ECO:0000256" key="13">
    <source>
        <dbReference type="PROSITE-ProRule" id="PRU00357"/>
    </source>
</evidence>
<evidence type="ECO:0000259" key="16">
    <source>
        <dbReference type="PROSITE" id="PS51017"/>
    </source>
</evidence>
<evidence type="ECO:0000256" key="3">
    <source>
        <dbReference type="ARBA" id="ARBA00007722"/>
    </source>
</evidence>
<dbReference type="EMBL" id="QPKB01000001">
    <property type="protein sequence ID" value="RWR74131.1"/>
    <property type="molecule type" value="Genomic_DNA"/>
</dbReference>
<keyword evidence="9" id="KW-0010">Activator</keyword>
<dbReference type="STRING" id="337451.A0A3S3PVA6"/>
<dbReference type="SMART" id="SM00401">
    <property type="entry name" value="ZnF_GATA"/>
    <property type="match status" value="1"/>
</dbReference>
<keyword evidence="8" id="KW-0238">DNA-binding</keyword>
<dbReference type="SUPFAM" id="SSF57716">
    <property type="entry name" value="Glucocorticoid receptor-like (DNA-binding domain)"/>
    <property type="match status" value="1"/>
</dbReference>
<organism evidence="18 19">
    <name type="scientific">Cinnamomum micranthum f. kanehirae</name>
    <dbReference type="NCBI Taxonomy" id="337451"/>
    <lineage>
        <taxon>Eukaryota</taxon>
        <taxon>Viridiplantae</taxon>
        <taxon>Streptophyta</taxon>
        <taxon>Embryophyta</taxon>
        <taxon>Tracheophyta</taxon>
        <taxon>Spermatophyta</taxon>
        <taxon>Magnoliopsida</taxon>
        <taxon>Magnoliidae</taxon>
        <taxon>Laurales</taxon>
        <taxon>Lauraceae</taxon>
        <taxon>Cinnamomum</taxon>
    </lineage>
</organism>
<proteinExistence type="inferred from homology"/>
<dbReference type="InterPro" id="IPR045280">
    <property type="entry name" value="TIFY-like"/>
</dbReference>
<dbReference type="GO" id="GO:0008270">
    <property type="term" value="F:zinc ion binding"/>
    <property type="evidence" value="ECO:0007669"/>
    <property type="project" value="UniProtKB-KW"/>
</dbReference>
<evidence type="ECO:0000256" key="1">
    <source>
        <dbReference type="ARBA" id="ARBA00002206"/>
    </source>
</evidence>
<keyword evidence="7" id="KW-0805">Transcription regulation</keyword>
<evidence type="ECO:0000259" key="17">
    <source>
        <dbReference type="PROSITE" id="PS51320"/>
    </source>
</evidence>
<dbReference type="InterPro" id="IPR013088">
    <property type="entry name" value="Znf_NHR/GATA"/>
</dbReference>
<keyword evidence="6" id="KW-0862">Zinc</keyword>
<accession>A0A3S3PVA6</accession>
<feature type="domain" description="Tify" evidence="17">
    <location>
        <begin position="74"/>
        <end position="109"/>
    </location>
</feature>
<dbReference type="PROSITE" id="PS51017">
    <property type="entry name" value="CCT"/>
    <property type="match status" value="1"/>
</dbReference>
<feature type="region of interest" description="Disordered" evidence="14">
    <location>
        <begin position="1"/>
        <end position="21"/>
    </location>
</feature>
<comment type="function">
    <text evidence="1">Transcriptional activator that specifically binds 5'-GATA-3' or 5'-GAT-3' motifs within gene promoters.</text>
</comment>
<evidence type="ECO:0000256" key="7">
    <source>
        <dbReference type="ARBA" id="ARBA00023015"/>
    </source>
</evidence>
<dbReference type="GO" id="GO:0006355">
    <property type="term" value="P:regulation of DNA-templated transcription"/>
    <property type="evidence" value="ECO:0007669"/>
    <property type="project" value="InterPro"/>
</dbReference>
<keyword evidence="10" id="KW-0804">Transcription</keyword>
<dbReference type="AlphaFoldDB" id="A0A3S3PVA6"/>
<dbReference type="OrthoDB" id="2162994at2759"/>
<dbReference type="GO" id="GO:0005634">
    <property type="term" value="C:nucleus"/>
    <property type="evidence" value="ECO:0007669"/>
    <property type="project" value="UniProtKB-SubCell"/>
</dbReference>
<evidence type="ECO:0000313" key="18">
    <source>
        <dbReference type="EMBL" id="RWR74131.1"/>
    </source>
</evidence>
<dbReference type="PANTHER" id="PTHR46125">
    <property type="entry name" value="GATA TRANSCRIPTION FACTOR 28"/>
    <property type="match status" value="1"/>
</dbReference>
<evidence type="ECO:0000313" key="19">
    <source>
        <dbReference type="Proteomes" id="UP000283530"/>
    </source>
</evidence>
<dbReference type="Pfam" id="PF06203">
    <property type="entry name" value="CCT"/>
    <property type="match status" value="1"/>
</dbReference>
<dbReference type="InterPro" id="IPR010399">
    <property type="entry name" value="Tify_dom"/>
</dbReference>
<evidence type="ECO:0000256" key="9">
    <source>
        <dbReference type="ARBA" id="ARBA00023159"/>
    </source>
</evidence>
<dbReference type="Pfam" id="PF00320">
    <property type="entry name" value="GATA"/>
    <property type="match status" value="1"/>
</dbReference>